<dbReference type="STRING" id="5486.A0A367Y4J1"/>
<dbReference type="GO" id="GO:0072686">
    <property type="term" value="C:mitotic spindle"/>
    <property type="evidence" value="ECO:0007669"/>
    <property type="project" value="TreeGrafter"/>
</dbReference>
<evidence type="ECO:0000313" key="6">
    <source>
        <dbReference type="EMBL" id="RCK60806.1"/>
    </source>
</evidence>
<sequence length="1500" mass="170486">MDTKTLDQKLVSFLASQSSGIPLSPRKSHTSNIPKHDVKSLQTSCVSSLSTLLSTDVVPDTFDTIQLRLQGLYAMMSGDSDTASRVGVLRKHQLFIVKLFELKEIDGVFVQLKILASEIKKLLFGLGESDALFEGIPVINTNDDEVIQLVVAFHFLLLQWIAQYSSKNLRQILTRGGGSEALIDVKTFQRIPCMFLKNSNFRRWQALAVKDGKKYTGNTVKLIQGFIKLFLGIKSSKYLVLASCLKIKLVEFNKDVSLLENVEVCPELMPFINDSDIDVREMFTKSTPEEIHPDLVTSSSTNELQMKLFASPRLIHDVNLLKSLKSMTMSIDSSQAIIAFFSHTKHDLPQLLNLHLSILDAITVFIKNSLSEKTVPLLSQLFAIYRHFKQQKRMRNVSNLLFNLGNKLQSNEYWNLAIEFECDIMDVSATDENFAFLFSKLGKPVLSEPVFAKFLTALEKYDKLDTLTIQFISKTLLTNPELLLNHITDEFKSKLVLHIFTTMEKTTNTMQKTLICNSVIANLTWADPEMMYKVQYAYYNINGLDNYLELDVMDSTNPLIGAGFQFQKLANFAWDEETFRLCLDNFEAWVSVVGEVTPFEYDVAKQILLYAKFNGITGWLLRMTDLFLANKSSIPAEFQTFLQFERCRALLNLSMDVQLSQTLLEFNQVAKSWKSINDILNLSLVQLEYYIKTNNLTKSQERYTGILSTLKKKPEFNMAKSGELPLAQKFSNFLIIGKFQVLASQLNAKLHRPVDAYINVKTGIQIMYSIVKKCPNNISKTHAQTLRWEIAHVLSDAYKLAIELCIHLGTSRHIAFYLHEWKKLNDGCVAPILNTINNFEIGKYGARLGDLEFSVCGDVAKECRYDIVRQNLTVRECFELVEHTWETPPDNIYKREVTPDDSLAKDIKRELVDCIEEISHDKSLCKLTRSVQFLPGVVGESNTSCPKEVLDRLVLVKNTVLNELSKPHLPLPKSQKLLHLLNQTVSILSSLASFKGGDLLSELYFLQDMAKHYPFANERKLMKHGSKKDLLPFDIPEDTPSNMLDFNVDLLINLPASWVVITLDVCQHTGDLLVSRMTKGSSASFIRLPLTRFQQQGITPMDFSSMKHDLESIIAESNMSTKKATTSKIVTVEDRKRWWKSRFTLDYELQDIFDHVQQYWIGGFAGVFNNYSHDNVFVKFKLDFMKVLSSCLTCSKPLVFDDGVMSCVFGIDEYSRESVDDLLRYFINALSFHGKHNITSIKQDRFHDLFKSLMEKYKGLKFKQPHQHIVLVPSSKCSFFPWESLACLRSKSVSRMPSVAMLLDTLKSPGVSSKIDKRDLYYLINPGGDLKRTEDRFRGHFATNTLWHGVIGHRPNEDRIVSEILDSNLFVYIGHGGCDQYVKVSSLFKACADSQHHRRLPPSLLLGCSSGKLDDNGEFEPLGNVYNWLSCGTPLTLVNLWDVTDKDIDAFTISVFEKWGLIGTALERFGDAVVKSRCMCTLKNLNGSAPIMYGLPMMLQ</sequence>
<dbReference type="Pfam" id="PF03568">
    <property type="entry name" value="Separin_C"/>
    <property type="match status" value="1"/>
</dbReference>
<dbReference type="PANTHER" id="PTHR12792:SF0">
    <property type="entry name" value="SEPARIN"/>
    <property type="match status" value="1"/>
</dbReference>
<dbReference type="GO" id="GO:0006508">
    <property type="term" value="P:proteolysis"/>
    <property type="evidence" value="ECO:0007669"/>
    <property type="project" value="InterPro"/>
</dbReference>
<dbReference type="OrthoDB" id="10255632at2759"/>
<dbReference type="GO" id="GO:0051307">
    <property type="term" value="P:meiotic chromosome separation"/>
    <property type="evidence" value="ECO:0007669"/>
    <property type="project" value="TreeGrafter"/>
</dbReference>
<dbReference type="Proteomes" id="UP000253472">
    <property type="component" value="Unassembled WGS sequence"/>
</dbReference>
<gene>
    <name evidence="6" type="primary">ESP1_1</name>
    <name evidence="6" type="ORF">Cantr_08591</name>
</gene>
<dbReference type="GO" id="GO:0005634">
    <property type="term" value="C:nucleus"/>
    <property type="evidence" value="ECO:0007669"/>
    <property type="project" value="InterPro"/>
</dbReference>
<evidence type="ECO:0000313" key="7">
    <source>
        <dbReference type="Proteomes" id="UP000253472"/>
    </source>
</evidence>
<evidence type="ECO:0000259" key="5">
    <source>
        <dbReference type="PROSITE" id="PS51700"/>
    </source>
</evidence>
<dbReference type="PANTHER" id="PTHR12792">
    <property type="entry name" value="EXTRA SPINDLE POLES 1-RELATED"/>
    <property type="match status" value="1"/>
</dbReference>
<comment type="catalytic activity">
    <reaction evidence="1">
        <text>All bonds known to be hydrolyzed by this endopeptidase have arginine in P1 and an acidic residue in P4. P6 is often occupied by an acidic residue or by a hydroxy-amino-acid residue, the phosphorylation of which enhances cleavage.</text>
        <dbReference type="EC" id="3.4.22.49"/>
    </reaction>
</comment>
<comment type="caution">
    <text evidence="6">The sequence shown here is derived from an EMBL/GenBank/DDBJ whole genome shotgun (WGS) entry which is preliminary data.</text>
</comment>
<dbReference type="InterPro" id="IPR005314">
    <property type="entry name" value="Peptidase_C50"/>
</dbReference>
<name>A0A367Y4J1_9ASCO</name>
<evidence type="ECO:0000256" key="3">
    <source>
        <dbReference type="ARBA" id="ARBA00022801"/>
    </source>
</evidence>
<accession>A0A367Y4J1</accession>
<dbReference type="EMBL" id="QLNQ01000026">
    <property type="protein sequence ID" value="RCK60806.1"/>
    <property type="molecule type" value="Genomic_DNA"/>
</dbReference>
<dbReference type="GO" id="GO:0005737">
    <property type="term" value="C:cytoplasm"/>
    <property type="evidence" value="ECO:0007669"/>
    <property type="project" value="TreeGrafter"/>
</dbReference>
<evidence type="ECO:0000256" key="1">
    <source>
        <dbReference type="ARBA" id="ARBA00000451"/>
    </source>
</evidence>
<dbReference type="InterPro" id="IPR030397">
    <property type="entry name" value="SEPARIN_core_dom"/>
</dbReference>
<dbReference type="EC" id="3.4.22.49" evidence="2"/>
<proteinExistence type="predicted"/>
<dbReference type="PROSITE" id="PS51700">
    <property type="entry name" value="SEPARIN"/>
    <property type="match status" value="1"/>
</dbReference>
<dbReference type="GO" id="GO:0044732">
    <property type="term" value="C:mitotic spindle pole body"/>
    <property type="evidence" value="ECO:0007669"/>
    <property type="project" value="TreeGrafter"/>
</dbReference>
<evidence type="ECO:0000256" key="4">
    <source>
        <dbReference type="ARBA" id="ARBA00022829"/>
    </source>
</evidence>
<feature type="domain" description="Peptidase C50" evidence="5">
    <location>
        <begin position="1317"/>
        <end position="1419"/>
    </location>
</feature>
<reference evidence="6 7" key="1">
    <citation type="submission" date="2018-06" db="EMBL/GenBank/DDBJ databases">
        <title>Whole genome sequencing of Candida tropicalis (genome annotated by CSBL at Korea University).</title>
        <authorList>
            <person name="Ahn J."/>
        </authorList>
    </citation>
    <scope>NUCLEOTIDE SEQUENCE [LARGE SCALE GENOMIC DNA]</scope>
    <source>
        <strain evidence="6 7">ATCC 20962</strain>
    </source>
</reference>
<evidence type="ECO:0000256" key="2">
    <source>
        <dbReference type="ARBA" id="ARBA00012489"/>
    </source>
</evidence>
<organism evidence="6 7">
    <name type="scientific">Candida viswanathii</name>
    <dbReference type="NCBI Taxonomy" id="5486"/>
    <lineage>
        <taxon>Eukaryota</taxon>
        <taxon>Fungi</taxon>
        <taxon>Dikarya</taxon>
        <taxon>Ascomycota</taxon>
        <taxon>Saccharomycotina</taxon>
        <taxon>Pichiomycetes</taxon>
        <taxon>Debaryomycetaceae</taxon>
        <taxon>Candida/Lodderomyces clade</taxon>
        <taxon>Candida</taxon>
    </lineage>
</organism>
<protein>
    <recommendedName>
        <fullName evidence="2">separase</fullName>
        <ecNumber evidence="2">3.4.22.49</ecNumber>
    </recommendedName>
</protein>
<keyword evidence="4" id="KW-0159">Chromosome partition</keyword>
<keyword evidence="7" id="KW-1185">Reference proteome</keyword>
<keyword evidence="3" id="KW-0378">Hydrolase</keyword>
<dbReference type="GO" id="GO:0004197">
    <property type="term" value="F:cysteine-type endopeptidase activity"/>
    <property type="evidence" value="ECO:0007669"/>
    <property type="project" value="InterPro"/>
</dbReference>